<keyword evidence="3" id="KW-1185">Reference proteome</keyword>
<evidence type="ECO:0000313" key="3">
    <source>
        <dbReference type="Proteomes" id="UP000216035"/>
    </source>
</evidence>
<feature type="domain" description="Beta-lactamase-related" evidence="1">
    <location>
        <begin position="161"/>
        <end position="429"/>
    </location>
</feature>
<organism evidence="2 3">
    <name type="scientific">Flavobacterium aurantiibacter</name>
    <dbReference type="NCBI Taxonomy" id="2023067"/>
    <lineage>
        <taxon>Bacteria</taxon>
        <taxon>Pseudomonadati</taxon>
        <taxon>Bacteroidota</taxon>
        <taxon>Flavobacteriia</taxon>
        <taxon>Flavobacteriales</taxon>
        <taxon>Flavobacteriaceae</taxon>
        <taxon>Flavobacterium</taxon>
    </lineage>
</organism>
<protein>
    <submittedName>
        <fullName evidence="2">Serine hydrolase</fullName>
    </submittedName>
</protein>
<dbReference type="PANTHER" id="PTHR43283:SF7">
    <property type="entry name" value="BETA-LACTAMASE-RELATED DOMAIN-CONTAINING PROTEIN"/>
    <property type="match status" value="1"/>
</dbReference>
<accession>A0A255ZXE9</accession>
<dbReference type="InterPro" id="IPR001466">
    <property type="entry name" value="Beta-lactam-related"/>
</dbReference>
<dbReference type="InterPro" id="IPR012338">
    <property type="entry name" value="Beta-lactam/transpept-like"/>
</dbReference>
<keyword evidence="2" id="KW-0378">Hydrolase</keyword>
<name>A0A255ZXE9_9FLAO</name>
<evidence type="ECO:0000259" key="1">
    <source>
        <dbReference type="Pfam" id="PF00144"/>
    </source>
</evidence>
<sequence>MKKWLKRIGLTIVVLLLVLIGYVAVFEFPKLELISGFSAKSLASGHFIDNRSVEQVAAEDNDIDLVRLANLTLNESSKTAVADVFGFKRRTALYRPGLGAMLIDDTFDQKAPYLAPKRVQPELTAPYPYGNGEAEPVKFENIDYERLQKAVDWAFDKPGEKQQRSRAVLVLYKDKLIAEKYAPGFDKNSKILGWSMTKSITATYYGILEKQGKLKISDPAPVAAWKQDERKAITLADLLHMNSGLEWEENYSEISDATRMLFQSRDMTRVQAEKPLTGKINSSFNYSSGTSNLLSGIIRQQFNSHQEYLDYWYSALIDRIGMYSMLVETDMSGNYVGSSYGWATARDWAKFGLLYLRKGNWNGDRLFDESWYNFVRTPTNGSNGKYGGHFWLNAGGRYPAAPSDLFSCNGYQGQMVTIIPSKDLVIVRMGLTEEGVFDFNYLFGEISKAIK</sequence>
<dbReference type="EMBL" id="NOXX01000170">
    <property type="protein sequence ID" value="OYQ46116.1"/>
    <property type="molecule type" value="Genomic_DNA"/>
</dbReference>
<dbReference type="AlphaFoldDB" id="A0A255ZXE9"/>
<dbReference type="InterPro" id="IPR050789">
    <property type="entry name" value="Diverse_Enzym_Activities"/>
</dbReference>
<dbReference type="OrthoDB" id="9773047at2"/>
<evidence type="ECO:0000313" key="2">
    <source>
        <dbReference type="EMBL" id="OYQ46116.1"/>
    </source>
</evidence>
<reference evidence="2 3" key="1">
    <citation type="submission" date="2017-07" db="EMBL/GenBank/DDBJ databases">
        <title>Flavobacterium cyanobacteriorum sp. nov., isolated from cyanobacterial aggregates in a eutrophic lake.</title>
        <authorList>
            <person name="Cai H."/>
        </authorList>
    </citation>
    <scope>NUCLEOTIDE SEQUENCE [LARGE SCALE GENOMIC DNA]</scope>
    <source>
        <strain evidence="2 3">TH167</strain>
    </source>
</reference>
<proteinExistence type="predicted"/>
<dbReference type="GO" id="GO:0016787">
    <property type="term" value="F:hydrolase activity"/>
    <property type="evidence" value="ECO:0007669"/>
    <property type="project" value="UniProtKB-KW"/>
</dbReference>
<dbReference type="Pfam" id="PF00144">
    <property type="entry name" value="Beta-lactamase"/>
    <property type="match status" value="1"/>
</dbReference>
<comment type="caution">
    <text evidence="2">The sequence shown here is derived from an EMBL/GenBank/DDBJ whole genome shotgun (WGS) entry which is preliminary data.</text>
</comment>
<dbReference type="Gene3D" id="3.40.710.10">
    <property type="entry name" value="DD-peptidase/beta-lactamase superfamily"/>
    <property type="match status" value="1"/>
</dbReference>
<dbReference type="SUPFAM" id="SSF56601">
    <property type="entry name" value="beta-lactamase/transpeptidase-like"/>
    <property type="match status" value="1"/>
</dbReference>
<dbReference type="PANTHER" id="PTHR43283">
    <property type="entry name" value="BETA-LACTAMASE-RELATED"/>
    <property type="match status" value="1"/>
</dbReference>
<dbReference type="Proteomes" id="UP000216035">
    <property type="component" value="Unassembled WGS sequence"/>
</dbReference>
<gene>
    <name evidence="2" type="ORF">CHX27_05005</name>
</gene>
<dbReference type="RefSeq" id="WP_094485667.1">
    <property type="nucleotide sequence ID" value="NZ_NOXX01000170.1"/>
</dbReference>